<feature type="compositionally biased region" description="Basic and acidic residues" evidence="9">
    <location>
        <begin position="72"/>
        <end position="82"/>
    </location>
</feature>
<protein>
    <recommendedName>
        <fullName evidence="10">E2F/DP family winged-helix DNA-binding domain-containing protein</fullName>
    </recommendedName>
</protein>
<feature type="compositionally biased region" description="Polar residues" evidence="9">
    <location>
        <begin position="315"/>
        <end position="338"/>
    </location>
</feature>
<dbReference type="GO" id="GO:0000978">
    <property type="term" value="F:RNA polymerase II cis-regulatory region sequence-specific DNA binding"/>
    <property type="evidence" value="ECO:0007669"/>
    <property type="project" value="InterPro"/>
</dbReference>
<evidence type="ECO:0000256" key="2">
    <source>
        <dbReference type="ARBA" id="ARBA00010940"/>
    </source>
</evidence>
<evidence type="ECO:0000256" key="8">
    <source>
        <dbReference type="SAM" id="Coils"/>
    </source>
</evidence>
<reference evidence="11" key="1">
    <citation type="submission" date="2020-11" db="EMBL/GenBank/DDBJ databases">
        <authorList>
            <person name="Tran Van P."/>
        </authorList>
    </citation>
    <scope>NUCLEOTIDE SEQUENCE</scope>
</reference>
<feature type="compositionally biased region" description="Polar residues" evidence="9">
    <location>
        <begin position="55"/>
        <end position="70"/>
    </location>
</feature>
<sequence length="444" mass="48149">MHRQRLVEALESATAAEEVHIGLPGSNERTPPMAILSDCALEYSGDSSSHGWTVATDSGESLTKPLTPSSKEAFKSHMQPREVRRRLELDDGTSIPIIDISEFKTPQMLRRRTTSTGTPRCSDASPVAGRSPGCRKDASLVNITKRFMTLVDSSPDRRIDINRASITLGVQKRRIYDITNVLEGIGVLQKESKNTCRWKGTLGDGEDADASGVLLREELEDLNEKENTMDQMIAEAEEELGRLKGGAGSYVTYSDLKGIPLFQNKTVIVIQAPPDALWESSPPGGQNGAGGTLRIKSESSEIEVFMCPTEVAEPSESNETISSSGFVPDSSQSHSQVPFEQELLNSPPTASQLLHSPPWSSPALSSPVKFLDARFGTPPRSMATPGPSRIKEERDDLSSLSLSMSETFLSLEPPLADSEYAFTLDGSEGLTDLFDFDLLGSSGK</sequence>
<dbReference type="PANTHER" id="PTHR12081">
    <property type="entry name" value="TRANSCRIPTION FACTOR E2F"/>
    <property type="match status" value="1"/>
</dbReference>
<evidence type="ECO:0000256" key="9">
    <source>
        <dbReference type="SAM" id="MobiDB-lite"/>
    </source>
</evidence>
<keyword evidence="3 7" id="KW-0805">Transcription regulation</keyword>
<evidence type="ECO:0000256" key="7">
    <source>
        <dbReference type="RuleBase" id="RU003796"/>
    </source>
</evidence>
<dbReference type="Pfam" id="PF16421">
    <property type="entry name" value="E2F_CC-MB"/>
    <property type="match status" value="1"/>
</dbReference>
<dbReference type="AlphaFoldDB" id="A0A7R8X5T4"/>
<feature type="domain" description="E2F/DP family winged-helix DNA-binding" evidence="10">
    <location>
        <begin position="135"/>
        <end position="200"/>
    </location>
</feature>
<dbReference type="GO" id="GO:0046983">
    <property type="term" value="F:protein dimerization activity"/>
    <property type="evidence" value="ECO:0007669"/>
    <property type="project" value="InterPro"/>
</dbReference>
<dbReference type="InterPro" id="IPR037241">
    <property type="entry name" value="E2F-DP_heterodim"/>
</dbReference>
<dbReference type="SUPFAM" id="SSF144074">
    <property type="entry name" value="E2F-DP heterodimerization region"/>
    <property type="match status" value="1"/>
</dbReference>
<dbReference type="EMBL" id="CAJPEV010000092">
    <property type="protein sequence ID" value="CAG0880431.1"/>
    <property type="molecule type" value="Genomic_DNA"/>
</dbReference>
<dbReference type="Proteomes" id="UP000677054">
    <property type="component" value="Unassembled WGS sequence"/>
</dbReference>
<keyword evidence="8" id="KW-0175">Coiled coil</keyword>
<evidence type="ECO:0000256" key="5">
    <source>
        <dbReference type="ARBA" id="ARBA00023163"/>
    </source>
</evidence>
<dbReference type="EMBL" id="LR899609">
    <property type="protein sequence ID" value="CAD7241068.1"/>
    <property type="molecule type" value="Genomic_DNA"/>
</dbReference>
<keyword evidence="12" id="KW-1185">Reference proteome</keyword>
<keyword evidence="5 7" id="KW-0804">Transcription</keyword>
<dbReference type="InterPro" id="IPR032198">
    <property type="entry name" value="E2F_CC-MB"/>
</dbReference>
<keyword evidence="6 7" id="KW-0539">Nucleus</keyword>
<evidence type="ECO:0000313" key="11">
    <source>
        <dbReference type="EMBL" id="CAD7241068.1"/>
    </source>
</evidence>
<accession>A0A7R8X5T4</accession>
<evidence type="ECO:0000259" key="10">
    <source>
        <dbReference type="SMART" id="SM01372"/>
    </source>
</evidence>
<comment type="subcellular location">
    <subcellularLocation>
        <location evidence="1 7">Nucleus</location>
    </subcellularLocation>
</comment>
<dbReference type="InterPro" id="IPR015633">
    <property type="entry name" value="E2F"/>
</dbReference>
<evidence type="ECO:0000256" key="6">
    <source>
        <dbReference type="ARBA" id="ARBA00023242"/>
    </source>
</evidence>
<feature type="region of interest" description="Disordered" evidence="9">
    <location>
        <begin position="311"/>
        <end position="338"/>
    </location>
</feature>
<dbReference type="GO" id="GO:0000981">
    <property type="term" value="F:DNA-binding transcription factor activity, RNA polymerase II-specific"/>
    <property type="evidence" value="ECO:0007669"/>
    <property type="project" value="TreeGrafter"/>
</dbReference>
<feature type="region of interest" description="Disordered" evidence="9">
    <location>
        <begin position="110"/>
        <end position="132"/>
    </location>
</feature>
<dbReference type="SUPFAM" id="SSF46785">
    <property type="entry name" value="Winged helix' DNA-binding domain"/>
    <property type="match status" value="1"/>
</dbReference>
<evidence type="ECO:0000313" key="12">
    <source>
        <dbReference type="Proteomes" id="UP000677054"/>
    </source>
</evidence>
<comment type="similarity">
    <text evidence="2 7">Belongs to the E2F/DP family.</text>
</comment>
<dbReference type="Gene3D" id="6.10.250.540">
    <property type="match status" value="1"/>
</dbReference>
<feature type="coiled-coil region" evidence="8">
    <location>
        <begin position="215"/>
        <end position="242"/>
    </location>
</feature>
<evidence type="ECO:0000256" key="3">
    <source>
        <dbReference type="ARBA" id="ARBA00023015"/>
    </source>
</evidence>
<organism evidence="11">
    <name type="scientific">Darwinula stevensoni</name>
    <dbReference type="NCBI Taxonomy" id="69355"/>
    <lineage>
        <taxon>Eukaryota</taxon>
        <taxon>Metazoa</taxon>
        <taxon>Ecdysozoa</taxon>
        <taxon>Arthropoda</taxon>
        <taxon>Crustacea</taxon>
        <taxon>Oligostraca</taxon>
        <taxon>Ostracoda</taxon>
        <taxon>Podocopa</taxon>
        <taxon>Podocopida</taxon>
        <taxon>Darwinulocopina</taxon>
        <taxon>Darwinuloidea</taxon>
        <taxon>Darwinulidae</taxon>
        <taxon>Darwinula</taxon>
    </lineage>
</organism>
<dbReference type="Gene3D" id="1.10.10.10">
    <property type="entry name" value="Winged helix-like DNA-binding domain superfamily/Winged helix DNA-binding domain"/>
    <property type="match status" value="1"/>
</dbReference>
<dbReference type="SMART" id="SM01372">
    <property type="entry name" value="E2F_TDP"/>
    <property type="match status" value="1"/>
</dbReference>
<dbReference type="InterPro" id="IPR036388">
    <property type="entry name" value="WH-like_DNA-bd_sf"/>
</dbReference>
<feature type="region of interest" description="Disordered" evidence="9">
    <location>
        <begin position="55"/>
        <end position="82"/>
    </location>
</feature>
<name>A0A7R8X5T4_9CRUS</name>
<dbReference type="InterPro" id="IPR003316">
    <property type="entry name" value="E2F_WHTH_DNA-bd_dom"/>
</dbReference>
<dbReference type="GO" id="GO:0090575">
    <property type="term" value="C:RNA polymerase II transcription regulator complex"/>
    <property type="evidence" value="ECO:0007669"/>
    <property type="project" value="TreeGrafter"/>
</dbReference>
<evidence type="ECO:0000256" key="4">
    <source>
        <dbReference type="ARBA" id="ARBA00023125"/>
    </source>
</evidence>
<dbReference type="OrthoDB" id="1743261at2759"/>
<dbReference type="FunFam" id="1.10.10.10:FF:000458">
    <property type="entry name" value="E2F-like (Mammalian transcription factor)"/>
    <property type="match status" value="1"/>
</dbReference>
<gene>
    <name evidence="11" type="ORF">DSTB1V02_LOCUS1070</name>
</gene>
<dbReference type="InterPro" id="IPR036390">
    <property type="entry name" value="WH_DNA-bd_sf"/>
</dbReference>
<proteinExistence type="inferred from homology"/>
<evidence type="ECO:0000256" key="1">
    <source>
        <dbReference type="ARBA" id="ARBA00004123"/>
    </source>
</evidence>
<dbReference type="Pfam" id="PF02319">
    <property type="entry name" value="WHD_E2F_TDP"/>
    <property type="match status" value="1"/>
</dbReference>
<keyword evidence="4 7" id="KW-0238">DNA-binding</keyword>
<dbReference type="PANTHER" id="PTHR12081:SF18">
    <property type="entry name" value="TRANSCRIPTION FACTOR E2F2-RELATED"/>
    <property type="match status" value="1"/>
</dbReference>